<organism evidence="2 3">
    <name type="scientific">Lactuca saligna</name>
    <name type="common">Willowleaf lettuce</name>
    <dbReference type="NCBI Taxonomy" id="75948"/>
    <lineage>
        <taxon>Eukaryota</taxon>
        <taxon>Viridiplantae</taxon>
        <taxon>Streptophyta</taxon>
        <taxon>Embryophyta</taxon>
        <taxon>Tracheophyta</taxon>
        <taxon>Spermatophyta</taxon>
        <taxon>Magnoliopsida</taxon>
        <taxon>eudicotyledons</taxon>
        <taxon>Gunneridae</taxon>
        <taxon>Pentapetalae</taxon>
        <taxon>asterids</taxon>
        <taxon>campanulids</taxon>
        <taxon>Asterales</taxon>
        <taxon>Asteraceae</taxon>
        <taxon>Cichorioideae</taxon>
        <taxon>Cichorieae</taxon>
        <taxon>Lactucinae</taxon>
        <taxon>Lactuca</taxon>
    </lineage>
</organism>
<feature type="compositionally biased region" description="Low complexity" evidence="1">
    <location>
        <begin position="1"/>
        <end position="11"/>
    </location>
</feature>
<feature type="region of interest" description="Disordered" evidence="1">
    <location>
        <begin position="1"/>
        <end position="24"/>
    </location>
</feature>
<dbReference type="EMBL" id="OX465079">
    <property type="protein sequence ID" value="CAI9276038.1"/>
    <property type="molecule type" value="Genomic_DNA"/>
</dbReference>
<evidence type="ECO:0000313" key="2">
    <source>
        <dbReference type="EMBL" id="CAI9276038.1"/>
    </source>
</evidence>
<keyword evidence="3" id="KW-1185">Reference proteome</keyword>
<reference evidence="2" key="1">
    <citation type="submission" date="2023-04" db="EMBL/GenBank/DDBJ databases">
        <authorList>
            <person name="Vijverberg K."/>
            <person name="Xiong W."/>
            <person name="Schranz E."/>
        </authorList>
    </citation>
    <scope>NUCLEOTIDE SEQUENCE</scope>
</reference>
<evidence type="ECO:0000313" key="3">
    <source>
        <dbReference type="Proteomes" id="UP001177003"/>
    </source>
</evidence>
<gene>
    <name evidence="2" type="ORF">LSALG_LOCUS16044</name>
</gene>
<dbReference type="Proteomes" id="UP001177003">
    <property type="component" value="Chromosome 3"/>
</dbReference>
<accession>A0AA35YL45</accession>
<proteinExistence type="predicted"/>
<evidence type="ECO:0000256" key="1">
    <source>
        <dbReference type="SAM" id="MobiDB-lite"/>
    </source>
</evidence>
<protein>
    <submittedName>
        <fullName evidence="2">Uncharacterized protein</fullName>
    </submittedName>
</protein>
<dbReference type="AlphaFoldDB" id="A0AA35YL45"/>
<sequence length="149" mass="15830">MASTKSKTSCSKKLEKLKTPPLQGPLSRAFSRSALCNVRSLTSPPIGDLGSSLSTGDLGSSLSTSDLGSSLPPATSAHLFPPATSGSPHVTRDYNDCSNLQALSTIKVCFCLHDRPYLYLDTSQQQSSTCSADRCPPHLQILAFPWSIS</sequence>
<name>A0AA35YL45_LACSI</name>